<proteinExistence type="predicted"/>
<evidence type="ECO:0000313" key="2">
    <source>
        <dbReference type="EMBL" id="MFC0472277.1"/>
    </source>
</evidence>
<evidence type="ECO:0000313" key="3">
    <source>
        <dbReference type="Proteomes" id="UP001589838"/>
    </source>
</evidence>
<protein>
    <submittedName>
        <fullName evidence="2">Uncharacterized protein</fullName>
    </submittedName>
</protein>
<reference evidence="2 3" key="1">
    <citation type="submission" date="2024-09" db="EMBL/GenBank/DDBJ databases">
        <authorList>
            <person name="Sun Q."/>
            <person name="Mori K."/>
        </authorList>
    </citation>
    <scope>NUCLEOTIDE SEQUENCE [LARGE SCALE GENOMIC DNA]</scope>
    <source>
        <strain evidence="2 3">NCAIM B.02610</strain>
    </source>
</reference>
<keyword evidence="1" id="KW-1133">Transmembrane helix</keyword>
<dbReference type="Proteomes" id="UP001589838">
    <property type="component" value="Unassembled WGS sequence"/>
</dbReference>
<name>A0ABV6KH37_9BACI</name>
<keyword evidence="1" id="KW-0812">Transmembrane</keyword>
<comment type="caution">
    <text evidence="2">The sequence shown here is derived from an EMBL/GenBank/DDBJ whole genome shotgun (WGS) entry which is preliminary data.</text>
</comment>
<keyword evidence="1" id="KW-0472">Membrane</keyword>
<sequence>MSKRFYVTLVFILLAIIGIFYWYSPNLPHEKMKRSILSQYLASQEQMNADLNFALDFYYKGEIENFILSLAKANEQTAVARALTGNGTPINNHNNTIDSGSLYEFQHKSNSIIYIVFSNAVNGTLTEEDIGNLEAHTKKINQFLSRIDNKKLFSGNTSGQIEREIEIIIEETR</sequence>
<gene>
    <name evidence="2" type="ORF">ACFFHM_17715</name>
</gene>
<accession>A0ABV6KH37</accession>
<dbReference type="RefSeq" id="WP_335964067.1">
    <property type="nucleotide sequence ID" value="NZ_JAXBLX010000077.1"/>
</dbReference>
<organism evidence="2 3">
    <name type="scientific">Halalkalibacter kiskunsagensis</name>
    <dbReference type="NCBI Taxonomy" id="1548599"/>
    <lineage>
        <taxon>Bacteria</taxon>
        <taxon>Bacillati</taxon>
        <taxon>Bacillota</taxon>
        <taxon>Bacilli</taxon>
        <taxon>Bacillales</taxon>
        <taxon>Bacillaceae</taxon>
        <taxon>Halalkalibacter</taxon>
    </lineage>
</organism>
<evidence type="ECO:0000256" key="1">
    <source>
        <dbReference type="SAM" id="Phobius"/>
    </source>
</evidence>
<keyword evidence="3" id="KW-1185">Reference proteome</keyword>
<feature type="transmembrane region" description="Helical" evidence="1">
    <location>
        <begin position="6"/>
        <end position="24"/>
    </location>
</feature>
<dbReference type="EMBL" id="JBHLUX010000068">
    <property type="protein sequence ID" value="MFC0472277.1"/>
    <property type="molecule type" value="Genomic_DNA"/>
</dbReference>